<accession>A0ABR1E0T2</accession>
<evidence type="ECO:0000313" key="2">
    <source>
        <dbReference type="EMBL" id="KAK6756261.1"/>
    </source>
</evidence>
<keyword evidence="3" id="KW-1185">Reference proteome</keyword>
<comment type="caution">
    <text evidence="2">The sequence shown here is derived from an EMBL/GenBank/DDBJ whole genome shotgun (WGS) entry which is preliminary data.</text>
</comment>
<keyword evidence="1" id="KW-0472">Membrane</keyword>
<proteinExistence type="predicted"/>
<keyword evidence="1" id="KW-1133">Transmembrane helix</keyword>
<evidence type="ECO:0000313" key="3">
    <source>
        <dbReference type="Proteomes" id="UP001303046"/>
    </source>
</evidence>
<keyword evidence="1" id="KW-0812">Transmembrane</keyword>
<name>A0ABR1E0T2_NECAM</name>
<gene>
    <name evidence="2" type="primary">Necator_chrV.g19370</name>
    <name evidence="2" type="ORF">RB195_014578</name>
</gene>
<organism evidence="2 3">
    <name type="scientific">Necator americanus</name>
    <name type="common">Human hookworm</name>
    <dbReference type="NCBI Taxonomy" id="51031"/>
    <lineage>
        <taxon>Eukaryota</taxon>
        <taxon>Metazoa</taxon>
        <taxon>Ecdysozoa</taxon>
        <taxon>Nematoda</taxon>
        <taxon>Chromadorea</taxon>
        <taxon>Rhabditida</taxon>
        <taxon>Rhabditina</taxon>
        <taxon>Rhabditomorpha</taxon>
        <taxon>Strongyloidea</taxon>
        <taxon>Ancylostomatidae</taxon>
        <taxon>Bunostominae</taxon>
        <taxon>Necator</taxon>
    </lineage>
</organism>
<dbReference type="EMBL" id="JAVFWL010000005">
    <property type="protein sequence ID" value="KAK6756261.1"/>
    <property type="molecule type" value="Genomic_DNA"/>
</dbReference>
<reference evidence="2 3" key="1">
    <citation type="submission" date="2023-08" db="EMBL/GenBank/DDBJ databases">
        <title>A Necator americanus chromosomal reference genome.</title>
        <authorList>
            <person name="Ilik V."/>
            <person name="Petrzelkova K.J."/>
            <person name="Pardy F."/>
            <person name="Fuh T."/>
            <person name="Niatou-Singa F.S."/>
            <person name="Gouil Q."/>
            <person name="Baker L."/>
            <person name="Ritchie M.E."/>
            <person name="Jex A.R."/>
            <person name="Gazzola D."/>
            <person name="Li H."/>
            <person name="Toshio Fujiwara R."/>
            <person name="Zhan B."/>
            <person name="Aroian R.V."/>
            <person name="Pafco B."/>
            <person name="Schwarz E.M."/>
        </authorList>
    </citation>
    <scope>NUCLEOTIDE SEQUENCE [LARGE SCALE GENOMIC DNA]</scope>
    <source>
        <strain evidence="2 3">Aroian</strain>
        <tissue evidence="2">Whole animal</tissue>
    </source>
</reference>
<protein>
    <submittedName>
        <fullName evidence="2">Uncharacterized protein</fullName>
    </submittedName>
</protein>
<feature type="transmembrane region" description="Helical" evidence="1">
    <location>
        <begin position="260"/>
        <end position="282"/>
    </location>
</feature>
<sequence>MKLQTFNWVFAEDVKLMIYAFNDLTQGNLAENCPPKLVIQINKMERQIRLERAFLTPSFLRLIQSFGDCPTSRAFDGTVACSGFFQRAIVRAQMLDFPVAVRSVASYVRQTLGHCFTGYPSDRLSRVALKVQVPECLPMESVIHLLVFFSTPLMSLSKNQIDFHKSPVDFAQFLPHNIMSLCRAVNCLKLLQSRILVTRCASTATPGGSQLYPEKSEEPGFIQYGRNASRDPRATGARRPQQGDTPASFLLRRLSHAYEVYPLLFLGAFWLAIFGATAYYSFTKIEIWLDRTKSMAPWDWERSRDTYYKKGTVAFDLEGRTRKRCELMEMLQDEMLEAAKKRGTR</sequence>
<evidence type="ECO:0000256" key="1">
    <source>
        <dbReference type="SAM" id="Phobius"/>
    </source>
</evidence>
<dbReference type="Proteomes" id="UP001303046">
    <property type="component" value="Unassembled WGS sequence"/>
</dbReference>